<keyword evidence="10 14" id="KW-1133">Transmembrane helix</keyword>
<dbReference type="Pfam" id="PF16040">
    <property type="entry name" value="APD1-4_N"/>
    <property type="match status" value="1"/>
</dbReference>
<dbReference type="GO" id="GO:0008270">
    <property type="term" value="F:zinc ion binding"/>
    <property type="evidence" value="ECO:0007669"/>
    <property type="project" value="UniProtKB-KW"/>
</dbReference>
<reference evidence="16 17" key="1">
    <citation type="submission" date="2021-07" db="EMBL/GenBank/DDBJ databases">
        <title>The Aristolochia fimbriata genome: insights into angiosperm evolution, floral development and chemical biosynthesis.</title>
        <authorList>
            <person name="Jiao Y."/>
        </authorList>
    </citation>
    <scope>NUCLEOTIDE SEQUENCE [LARGE SCALE GENOMIC DNA]</scope>
    <source>
        <strain evidence="16">IBCAS-2021</strain>
        <tissue evidence="16">Leaf</tissue>
    </source>
</reference>
<comment type="subcellular location">
    <subcellularLocation>
        <location evidence="2">Endomembrane system</location>
    </subcellularLocation>
    <subcellularLocation>
        <location evidence="1">Membrane</location>
        <topology evidence="1">Multi-pass membrane protein</topology>
    </subcellularLocation>
</comment>
<feature type="transmembrane region" description="Helical" evidence="14">
    <location>
        <begin position="307"/>
        <end position="329"/>
    </location>
</feature>
<keyword evidence="11 14" id="KW-0472">Membrane</keyword>
<evidence type="ECO:0000256" key="4">
    <source>
        <dbReference type="ARBA" id="ARBA00022679"/>
    </source>
</evidence>
<evidence type="ECO:0000313" key="17">
    <source>
        <dbReference type="Proteomes" id="UP000825729"/>
    </source>
</evidence>
<keyword evidence="5 14" id="KW-0812">Transmembrane</keyword>
<dbReference type="AlphaFoldDB" id="A0AAV7F2D3"/>
<gene>
    <name evidence="16" type="ORF">H6P81_006910</name>
</gene>
<evidence type="ECO:0000256" key="8">
    <source>
        <dbReference type="ARBA" id="ARBA00022786"/>
    </source>
</evidence>
<dbReference type="Pfam" id="PF16041">
    <property type="entry name" value="APD1-4_M"/>
    <property type="match status" value="1"/>
</dbReference>
<evidence type="ECO:0000256" key="2">
    <source>
        <dbReference type="ARBA" id="ARBA00004308"/>
    </source>
</evidence>
<dbReference type="GO" id="GO:0009555">
    <property type="term" value="P:pollen development"/>
    <property type="evidence" value="ECO:0007669"/>
    <property type="project" value="UniProtKB-ARBA"/>
</dbReference>
<dbReference type="Proteomes" id="UP000825729">
    <property type="component" value="Unassembled WGS sequence"/>
</dbReference>
<keyword evidence="8" id="KW-0833">Ubl conjugation pathway</keyword>
<keyword evidence="9" id="KW-0862">Zinc</keyword>
<keyword evidence="6" id="KW-0479">Metal-binding</keyword>
<evidence type="ECO:0000259" key="15">
    <source>
        <dbReference type="PROSITE" id="PS50089"/>
    </source>
</evidence>
<evidence type="ECO:0000256" key="3">
    <source>
        <dbReference type="ARBA" id="ARBA00004906"/>
    </source>
</evidence>
<evidence type="ECO:0000256" key="6">
    <source>
        <dbReference type="ARBA" id="ARBA00022723"/>
    </source>
</evidence>
<evidence type="ECO:0000256" key="12">
    <source>
        <dbReference type="PROSITE-ProRule" id="PRU00175"/>
    </source>
</evidence>
<dbReference type="Pfam" id="PF13920">
    <property type="entry name" value="zf-C3HC4_3"/>
    <property type="match status" value="1"/>
</dbReference>
<dbReference type="GO" id="GO:0000278">
    <property type="term" value="P:mitotic cell cycle"/>
    <property type="evidence" value="ECO:0007669"/>
    <property type="project" value="UniProtKB-ARBA"/>
</dbReference>
<dbReference type="InterPro" id="IPR001841">
    <property type="entry name" value="Znf_RING"/>
</dbReference>
<dbReference type="SUPFAM" id="SSF57850">
    <property type="entry name" value="RING/U-box"/>
    <property type="match status" value="1"/>
</dbReference>
<comment type="caution">
    <text evidence="16">The sequence shown here is derived from an EMBL/GenBank/DDBJ whole genome shotgun (WGS) entry which is preliminary data.</text>
</comment>
<feature type="region of interest" description="Disordered" evidence="13">
    <location>
        <begin position="366"/>
        <end position="393"/>
    </location>
</feature>
<dbReference type="GO" id="GO:0005768">
    <property type="term" value="C:endosome"/>
    <property type="evidence" value="ECO:0007669"/>
    <property type="project" value="TreeGrafter"/>
</dbReference>
<dbReference type="FunFam" id="3.30.40.10:FF:000658">
    <property type="entry name" value="E3 ubiquitin-protein ligase APD2"/>
    <property type="match status" value="1"/>
</dbReference>
<evidence type="ECO:0000256" key="13">
    <source>
        <dbReference type="SAM" id="MobiDB-lite"/>
    </source>
</evidence>
<proteinExistence type="predicted"/>
<feature type="compositionally biased region" description="Polar residues" evidence="13">
    <location>
        <begin position="23"/>
        <end position="32"/>
    </location>
</feature>
<comment type="pathway">
    <text evidence="3">Protein modification; protein ubiquitination.</text>
</comment>
<dbReference type="PANTHER" id="PTHR46858:SF5">
    <property type="entry name" value="E3 UBIQUITIN-PROTEIN LIGASE APD1-RELATED"/>
    <property type="match status" value="1"/>
</dbReference>
<evidence type="ECO:0000313" key="16">
    <source>
        <dbReference type="EMBL" id="KAG9454006.1"/>
    </source>
</evidence>
<keyword evidence="7 12" id="KW-0863">Zinc-finger</keyword>
<dbReference type="GO" id="GO:0016567">
    <property type="term" value="P:protein ubiquitination"/>
    <property type="evidence" value="ECO:0007669"/>
    <property type="project" value="TreeGrafter"/>
</dbReference>
<feature type="transmembrane region" description="Helical" evidence="14">
    <location>
        <begin position="65"/>
        <end position="89"/>
    </location>
</feature>
<dbReference type="GO" id="GO:0009705">
    <property type="term" value="C:plant-type vacuole membrane"/>
    <property type="evidence" value="ECO:0007669"/>
    <property type="project" value="TreeGrafter"/>
</dbReference>
<dbReference type="InterPro" id="IPR013083">
    <property type="entry name" value="Znf_RING/FYVE/PHD"/>
</dbReference>
<evidence type="ECO:0000256" key="7">
    <source>
        <dbReference type="ARBA" id="ARBA00022771"/>
    </source>
</evidence>
<organism evidence="16 17">
    <name type="scientific">Aristolochia fimbriata</name>
    <name type="common">White veined hardy Dutchman's pipe vine</name>
    <dbReference type="NCBI Taxonomy" id="158543"/>
    <lineage>
        <taxon>Eukaryota</taxon>
        <taxon>Viridiplantae</taxon>
        <taxon>Streptophyta</taxon>
        <taxon>Embryophyta</taxon>
        <taxon>Tracheophyta</taxon>
        <taxon>Spermatophyta</taxon>
        <taxon>Magnoliopsida</taxon>
        <taxon>Magnoliidae</taxon>
        <taxon>Piperales</taxon>
        <taxon>Aristolochiaceae</taxon>
        <taxon>Aristolochia</taxon>
    </lineage>
</organism>
<feature type="region of interest" description="Disordered" evidence="13">
    <location>
        <begin position="18"/>
        <end position="41"/>
    </location>
</feature>
<feature type="domain" description="RING-type" evidence="15">
    <location>
        <begin position="404"/>
        <end position="443"/>
    </location>
</feature>
<dbReference type="InterPro" id="IPR032010">
    <property type="entry name" value="APD1-4_M"/>
</dbReference>
<dbReference type="PROSITE" id="PS50089">
    <property type="entry name" value="ZF_RING_2"/>
    <property type="match status" value="1"/>
</dbReference>
<keyword evidence="17" id="KW-1185">Reference proteome</keyword>
<accession>A0AAV7F2D3</accession>
<sequence length="455" mass="50433">MEETDALHVPFLPPSFPVPSSMAEGSSSTFPSPETEHGRRERTITYRVNISVPNPASSAGRGDEAWSCVVVLVSFWFFASMTLILGFYGSVNLHLGPNCSRLIHANSLFVQGIQVRVISEPKAGPILYDFARPPSLDVKTNWLEYHLESVSPHFHKQWIYYLNRGSQVNVSYFVKSTGSSPLSLVIAEGKENLIEWLEDPSYPDTTLSWNLIHGNGMIQQKIFKSCDYYIALGNLNSQDVEVHLNFSIQAVVYNTTEAYNMCTLDNGFCLLKLPLLRSNVAVLTSPGAVEDNDDDGWFVKVSYGPRWLTYIVGAGSLTVAILLVVKILIKCQRSTGDDSGSQESMVTTDRTPLLGQKEDDVLSLGSSYDSVSHDGEESEDMPGTCSVETKSTKEGEPNCQRRLCAICFNEPRDCFFLPCGHCATCFPCGTRIAEEAGVCPICRRKMKKVRKIFTV</sequence>
<evidence type="ECO:0000256" key="9">
    <source>
        <dbReference type="ARBA" id="ARBA00022833"/>
    </source>
</evidence>
<evidence type="ECO:0000256" key="11">
    <source>
        <dbReference type="ARBA" id="ARBA00023136"/>
    </source>
</evidence>
<dbReference type="GO" id="GO:0061630">
    <property type="term" value="F:ubiquitin protein ligase activity"/>
    <property type="evidence" value="ECO:0007669"/>
    <property type="project" value="TreeGrafter"/>
</dbReference>
<evidence type="ECO:0000256" key="14">
    <source>
        <dbReference type="SAM" id="Phobius"/>
    </source>
</evidence>
<name>A0AAV7F2D3_ARIFI</name>
<dbReference type="PANTHER" id="PTHR46858">
    <property type="entry name" value="OS05G0521000 PROTEIN"/>
    <property type="match status" value="1"/>
</dbReference>
<dbReference type="Gene3D" id="3.30.40.10">
    <property type="entry name" value="Zinc/RING finger domain, C3HC4 (zinc finger)"/>
    <property type="match status" value="1"/>
</dbReference>
<dbReference type="InterPro" id="IPR032008">
    <property type="entry name" value="APD1-4_N"/>
</dbReference>
<evidence type="ECO:0000256" key="10">
    <source>
        <dbReference type="ARBA" id="ARBA00022989"/>
    </source>
</evidence>
<dbReference type="EMBL" id="JAINDJ010000003">
    <property type="protein sequence ID" value="KAG9454006.1"/>
    <property type="molecule type" value="Genomic_DNA"/>
</dbReference>
<protein>
    <recommendedName>
        <fullName evidence="15">RING-type domain-containing protein</fullName>
    </recommendedName>
</protein>
<keyword evidence="4" id="KW-0808">Transferase</keyword>
<evidence type="ECO:0000256" key="1">
    <source>
        <dbReference type="ARBA" id="ARBA00004141"/>
    </source>
</evidence>
<evidence type="ECO:0000256" key="5">
    <source>
        <dbReference type="ARBA" id="ARBA00022692"/>
    </source>
</evidence>